<dbReference type="GeneID" id="25736374"/>
<dbReference type="STRING" id="145388.A0A0D2MP41"/>
<dbReference type="KEGG" id="mng:MNEG_3496"/>
<accession>A0A0D2MP41</accession>
<name>A0A0D2MP41_9CHLO</name>
<dbReference type="SUPFAM" id="SSF103511">
    <property type="entry name" value="Chlorophyll a-b binding protein"/>
    <property type="match status" value="1"/>
</dbReference>
<dbReference type="OrthoDB" id="513190at2759"/>
<dbReference type="AlphaFoldDB" id="A0A0D2MP41"/>
<dbReference type="Proteomes" id="UP000054498">
    <property type="component" value="Unassembled WGS sequence"/>
</dbReference>
<dbReference type="RefSeq" id="XP_013903484.1">
    <property type="nucleotide sequence ID" value="XM_014048030.1"/>
</dbReference>
<sequence>MPAAAPAPAVTPPPDALKFNGPAPEIINGRLAMLGMFIVARAEAETGQTAVQLLQHGPIWEYVAAALWVYASMVPILKGARHEAFGSFTPQAEFTNGRAAMIGWAVLLWLESKAGVPFF</sequence>
<proteinExistence type="predicted"/>
<protein>
    <submittedName>
        <fullName evidence="1">Uncharacterized protein</fullName>
    </submittedName>
</protein>
<dbReference type="Gene3D" id="1.10.3460.10">
    <property type="entry name" value="Chlorophyll a/b binding protein domain"/>
    <property type="match status" value="1"/>
</dbReference>
<organism evidence="1 2">
    <name type="scientific">Monoraphidium neglectum</name>
    <dbReference type="NCBI Taxonomy" id="145388"/>
    <lineage>
        <taxon>Eukaryota</taxon>
        <taxon>Viridiplantae</taxon>
        <taxon>Chlorophyta</taxon>
        <taxon>core chlorophytes</taxon>
        <taxon>Chlorophyceae</taxon>
        <taxon>CS clade</taxon>
        <taxon>Sphaeropleales</taxon>
        <taxon>Selenastraceae</taxon>
        <taxon>Monoraphidium</taxon>
    </lineage>
</organism>
<dbReference type="EMBL" id="KK100660">
    <property type="protein sequence ID" value="KIZ04465.1"/>
    <property type="molecule type" value="Genomic_DNA"/>
</dbReference>
<evidence type="ECO:0000313" key="1">
    <source>
        <dbReference type="EMBL" id="KIZ04465.1"/>
    </source>
</evidence>
<evidence type="ECO:0000313" key="2">
    <source>
        <dbReference type="Proteomes" id="UP000054498"/>
    </source>
</evidence>
<keyword evidence="2" id="KW-1185">Reference proteome</keyword>
<reference evidence="1 2" key="1">
    <citation type="journal article" date="2013" name="BMC Genomics">
        <title>Reconstruction of the lipid metabolism for the microalga Monoraphidium neglectum from its genome sequence reveals characteristics suitable for biofuel production.</title>
        <authorList>
            <person name="Bogen C."/>
            <person name="Al-Dilaimi A."/>
            <person name="Albersmeier A."/>
            <person name="Wichmann J."/>
            <person name="Grundmann M."/>
            <person name="Rupp O."/>
            <person name="Lauersen K.J."/>
            <person name="Blifernez-Klassen O."/>
            <person name="Kalinowski J."/>
            <person name="Goesmann A."/>
            <person name="Mussgnug J.H."/>
            <person name="Kruse O."/>
        </authorList>
    </citation>
    <scope>NUCLEOTIDE SEQUENCE [LARGE SCALE GENOMIC DNA]</scope>
    <source>
        <strain evidence="1 2">SAG 48.87</strain>
    </source>
</reference>
<gene>
    <name evidence="1" type="ORF">MNEG_3496</name>
</gene>